<evidence type="ECO:0000256" key="7">
    <source>
        <dbReference type="PROSITE-ProRule" id="PRU10141"/>
    </source>
</evidence>
<dbReference type="PROSITE" id="PS50011">
    <property type="entry name" value="PROTEIN_KINASE_DOM"/>
    <property type="match status" value="1"/>
</dbReference>
<dbReference type="GO" id="GO:0005634">
    <property type="term" value="C:nucleus"/>
    <property type="evidence" value="ECO:0007669"/>
    <property type="project" value="TreeGrafter"/>
</dbReference>
<dbReference type="Pfam" id="PF07714">
    <property type="entry name" value="PK_Tyr_Ser-Thr"/>
    <property type="match status" value="2"/>
</dbReference>
<evidence type="ECO:0000256" key="8">
    <source>
        <dbReference type="SAM" id="MobiDB-lite"/>
    </source>
</evidence>
<keyword evidence="11" id="KW-1185">Reference proteome</keyword>
<dbReference type="Proteomes" id="UP000663879">
    <property type="component" value="Unassembled WGS sequence"/>
</dbReference>
<dbReference type="InterPro" id="IPR050940">
    <property type="entry name" value="Actin_reg-Ser/Thr_kinase"/>
</dbReference>
<dbReference type="InterPro" id="IPR000719">
    <property type="entry name" value="Prot_kinase_dom"/>
</dbReference>
<dbReference type="GO" id="GO:0005737">
    <property type="term" value="C:cytoplasm"/>
    <property type="evidence" value="ECO:0007669"/>
    <property type="project" value="TreeGrafter"/>
</dbReference>
<evidence type="ECO:0000256" key="1">
    <source>
        <dbReference type="ARBA" id="ARBA00005843"/>
    </source>
</evidence>
<evidence type="ECO:0000256" key="3">
    <source>
        <dbReference type="ARBA" id="ARBA00022679"/>
    </source>
</evidence>
<comment type="caution">
    <text evidence="10">The sequence shown here is derived from an EMBL/GenBank/DDBJ whole genome shotgun (WGS) entry which is preliminary data.</text>
</comment>
<keyword evidence="4 7" id="KW-0547">Nucleotide-binding</keyword>
<evidence type="ECO:0000256" key="6">
    <source>
        <dbReference type="ARBA" id="ARBA00022840"/>
    </source>
</evidence>
<protein>
    <recommendedName>
        <fullName evidence="9">Protein kinase domain-containing protein</fullName>
    </recommendedName>
</protein>
<name>A0A814I0X4_9BILA</name>
<dbReference type="InterPro" id="IPR011009">
    <property type="entry name" value="Kinase-like_dom_sf"/>
</dbReference>
<keyword evidence="5" id="KW-0418">Kinase</keyword>
<dbReference type="PANTHER" id="PTHR46485:SF4">
    <property type="entry name" value="LIM DOMAIN KINASE 1"/>
    <property type="match status" value="1"/>
</dbReference>
<dbReference type="PROSITE" id="PS00108">
    <property type="entry name" value="PROTEIN_KINASE_ST"/>
    <property type="match status" value="1"/>
</dbReference>
<dbReference type="InterPro" id="IPR017441">
    <property type="entry name" value="Protein_kinase_ATP_BS"/>
</dbReference>
<sequence>MIHHQINTLTPGTQTTNDLNDIKSKLKSTSITTTPKSSQTSLTKKLTCTSQPINSTFHRSRLVFEHEAHHQNRLPSSTSRLFSFDRQALIKNRVSSSQKLSDLDVNIGNSSLDSVSGICCNNNISNNSNLNNTSWVNYKSHSSKCNIIVKKLRRGNKRSKSLPAKFNIDSLLDYLNTSMALNKYELKKLSQQRNLMLYLNNNNNQQINSSSSSSSNQSNLTNNNIYRLNRIQNKFNSNSTQHTSSSSGYNSSDNHSTSGSNITNSNAQNIFNFYRLSLNHLPLNSIFLNTQCTCGANMGSSFQPLSSSPNIRENQSDSDISSEEDDELDDLEIENDIDLETIPKIENKSDTTINNYNQIIKNQFVRAPGTSQCSHTARIDFRRVRSYQDLTQTKLVYTQNDFIFREKLGEGFFANVRKIEFKKKFNLSSAKMVLKELKLNFINLKDDDKISSDSTDISTMSIKSEPLNYAELNSAHKSFLKEAQILRNLNHPNIIKMMGIMFTKEKHLNLILEYISGGTLKDIIHNINVPLLWKLRVGYARDIASAMQYLHSLNIIHRDLKSDNCLVRENGRVVVADFGLSRIINISNNQCKNNSFNESSSSSVFLRMLNQVSQSPESSSSCTNSFIVAAKKKLKKRGINTHRKKYAVVGNSFSMAPEMLKHEIYDERVDIFSFGIICCEIIGRVQADPDYLPRTSDFGLNVELFRKKYCEPDCPKQFIKIAIACCELDPEKRPAFGKTHLWLNTILEHLQANNPIPKNLLKNILQNGLVVPKI</sequence>
<feature type="compositionally biased region" description="Low complexity" evidence="8">
    <location>
        <begin position="236"/>
        <end position="258"/>
    </location>
</feature>
<evidence type="ECO:0000259" key="9">
    <source>
        <dbReference type="PROSITE" id="PS50011"/>
    </source>
</evidence>
<dbReference type="GO" id="GO:0030036">
    <property type="term" value="P:actin cytoskeleton organization"/>
    <property type="evidence" value="ECO:0007669"/>
    <property type="project" value="TreeGrafter"/>
</dbReference>
<organism evidence="10 11">
    <name type="scientific">Brachionus calyciflorus</name>
    <dbReference type="NCBI Taxonomy" id="104777"/>
    <lineage>
        <taxon>Eukaryota</taxon>
        <taxon>Metazoa</taxon>
        <taxon>Spiralia</taxon>
        <taxon>Gnathifera</taxon>
        <taxon>Rotifera</taxon>
        <taxon>Eurotatoria</taxon>
        <taxon>Monogononta</taxon>
        <taxon>Pseudotrocha</taxon>
        <taxon>Ploima</taxon>
        <taxon>Brachionidae</taxon>
        <taxon>Brachionus</taxon>
    </lineage>
</organism>
<dbReference type="OrthoDB" id="20134at2759"/>
<feature type="region of interest" description="Disordered" evidence="8">
    <location>
        <begin position="302"/>
        <end position="327"/>
    </location>
</feature>
<dbReference type="InterPro" id="IPR008271">
    <property type="entry name" value="Ser/Thr_kinase_AS"/>
</dbReference>
<evidence type="ECO:0000256" key="2">
    <source>
        <dbReference type="ARBA" id="ARBA00022527"/>
    </source>
</evidence>
<keyword evidence="3" id="KW-0808">Transferase</keyword>
<feature type="region of interest" description="Disordered" evidence="8">
    <location>
        <begin position="236"/>
        <end position="261"/>
    </location>
</feature>
<dbReference type="AlphaFoldDB" id="A0A814I0X4"/>
<dbReference type="GO" id="GO:0005524">
    <property type="term" value="F:ATP binding"/>
    <property type="evidence" value="ECO:0007669"/>
    <property type="project" value="UniProtKB-UniRule"/>
</dbReference>
<comment type="similarity">
    <text evidence="1">Belongs to the protein kinase superfamily. TKL Ser/Thr protein kinase family.</text>
</comment>
<dbReference type="EMBL" id="CAJNOC010004318">
    <property type="protein sequence ID" value="CAF1017246.1"/>
    <property type="molecule type" value="Genomic_DNA"/>
</dbReference>
<dbReference type="PROSITE" id="PS00107">
    <property type="entry name" value="PROTEIN_KINASE_ATP"/>
    <property type="match status" value="1"/>
</dbReference>
<feature type="compositionally biased region" description="Polar residues" evidence="8">
    <location>
        <begin position="302"/>
        <end position="313"/>
    </location>
</feature>
<keyword evidence="2" id="KW-0723">Serine/threonine-protein kinase</keyword>
<evidence type="ECO:0000256" key="4">
    <source>
        <dbReference type="ARBA" id="ARBA00022741"/>
    </source>
</evidence>
<feature type="domain" description="Protein kinase" evidence="9">
    <location>
        <begin position="402"/>
        <end position="743"/>
    </location>
</feature>
<dbReference type="Gene3D" id="3.30.200.20">
    <property type="entry name" value="Phosphorylase Kinase, domain 1"/>
    <property type="match status" value="1"/>
</dbReference>
<evidence type="ECO:0000313" key="11">
    <source>
        <dbReference type="Proteomes" id="UP000663879"/>
    </source>
</evidence>
<dbReference type="GO" id="GO:0004674">
    <property type="term" value="F:protein serine/threonine kinase activity"/>
    <property type="evidence" value="ECO:0007669"/>
    <property type="project" value="UniProtKB-KW"/>
</dbReference>
<dbReference type="InterPro" id="IPR001245">
    <property type="entry name" value="Ser-Thr/Tyr_kinase_cat_dom"/>
</dbReference>
<dbReference type="SUPFAM" id="SSF56112">
    <property type="entry name" value="Protein kinase-like (PK-like)"/>
    <property type="match status" value="1"/>
</dbReference>
<evidence type="ECO:0000256" key="5">
    <source>
        <dbReference type="ARBA" id="ARBA00022777"/>
    </source>
</evidence>
<proteinExistence type="inferred from homology"/>
<evidence type="ECO:0000313" key="10">
    <source>
        <dbReference type="EMBL" id="CAF1017246.1"/>
    </source>
</evidence>
<dbReference type="PANTHER" id="PTHR46485">
    <property type="entry name" value="LIM DOMAIN KINASE 1"/>
    <property type="match status" value="1"/>
</dbReference>
<dbReference type="SMART" id="SM00220">
    <property type="entry name" value="S_TKc"/>
    <property type="match status" value="1"/>
</dbReference>
<reference evidence="10" key="1">
    <citation type="submission" date="2021-02" db="EMBL/GenBank/DDBJ databases">
        <authorList>
            <person name="Nowell W R."/>
        </authorList>
    </citation>
    <scope>NUCLEOTIDE SEQUENCE</scope>
    <source>
        <strain evidence="10">Ploen Becks lab</strain>
    </source>
</reference>
<gene>
    <name evidence="10" type="ORF">OXX778_LOCUS17194</name>
</gene>
<accession>A0A814I0X4</accession>
<feature type="binding site" evidence="7">
    <location>
        <position position="435"/>
    </location>
    <ligand>
        <name>ATP</name>
        <dbReference type="ChEBI" id="CHEBI:30616"/>
    </ligand>
</feature>
<dbReference type="Gene3D" id="1.10.510.10">
    <property type="entry name" value="Transferase(Phosphotransferase) domain 1"/>
    <property type="match status" value="1"/>
</dbReference>
<keyword evidence="6 7" id="KW-0067">ATP-binding</keyword>